<dbReference type="EMBL" id="BJXV01000035">
    <property type="protein sequence ID" value="GEN29730.1"/>
    <property type="molecule type" value="Genomic_DNA"/>
</dbReference>
<dbReference type="Pfam" id="PF13471">
    <property type="entry name" value="Transglut_core3"/>
    <property type="match status" value="1"/>
</dbReference>
<organism evidence="3 4">
    <name type="scientific">Halovibrio variabilis</name>
    <dbReference type="NCBI Taxonomy" id="31910"/>
    <lineage>
        <taxon>Bacteria</taxon>
        <taxon>Pseudomonadati</taxon>
        <taxon>Pseudomonadota</taxon>
        <taxon>Gammaproteobacteria</taxon>
        <taxon>Oceanospirillales</taxon>
        <taxon>Halomonadaceae</taxon>
        <taxon>Halovibrio</taxon>
    </lineage>
</organism>
<keyword evidence="4" id="KW-1185">Reference proteome</keyword>
<dbReference type="NCBIfam" id="NF033537">
    <property type="entry name" value="lasso_biosyn_B2"/>
    <property type="match status" value="1"/>
</dbReference>
<dbReference type="AlphaFoldDB" id="A0A511UT14"/>
<feature type="transmembrane region" description="Helical" evidence="1">
    <location>
        <begin position="12"/>
        <end position="37"/>
    </location>
</feature>
<feature type="domain" description="Microcin J25-processing protein McjB C-terminal" evidence="2">
    <location>
        <begin position="33"/>
        <end position="143"/>
    </location>
</feature>
<protein>
    <recommendedName>
        <fullName evidence="2">Microcin J25-processing protein McjB C-terminal domain-containing protein</fullName>
    </recommendedName>
</protein>
<comment type="caution">
    <text evidence="3">The sequence shown here is derived from an EMBL/GenBank/DDBJ whole genome shotgun (WGS) entry which is preliminary data.</text>
</comment>
<sequence length="157" mass="17660">MNRVIAFFKKSAFFKLWCLPVWLLLGVSKALIFLLSFRRLERLMGKAHGVSPVLPLLTTSQRKRASQIGHVVRMTARYTPWNSNCYPQAITAALLLRLYKLPYLLCFGLKRSEDSRRYLAHAWVAAGPVNVTGGFSFNAYTVVACYLEPGLSTAESS</sequence>
<proteinExistence type="predicted"/>
<dbReference type="Proteomes" id="UP000321303">
    <property type="component" value="Unassembled WGS sequence"/>
</dbReference>
<keyword evidence="1" id="KW-0812">Transmembrane</keyword>
<accession>A0A511UT14</accession>
<gene>
    <name evidence="3" type="ORF">HVA01_33760</name>
</gene>
<evidence type="ECO:0000259" key="2">
    <source>
        <dbReference type="Pfam" id="PF13471"/>
    </source>
</evidence>
<dbReference type="OrthoDB" id="3790432at2"/>
<evidence type="ECO:0000313" key="4">
    <source>
        <dbReference type="Proteomes" id="UP000321303"/>
    </source>
</evidence>
<dbReference type="InterPro" id="IPR032708">
    <property type="entry name" value="McjB_C"/>
</dbReference>
<reference evidence="3 4" key="1">
    <citation type="submission" date="2019-07" db="EMBL/GenBank/DDBJ databases">
        <title>Whole genome shotgun sequence of Halomonas variabilis NBRC 102410.</title>
        <authorList>
            <person name="Hosoyama A."/>
            <person name="Uohara A."/>
            <person name="Ohji S."/>
            <person name="Ichikawa N."/>
        </authorList>
    </citation>
    <scope>NUCLEOTIDE SEQUENCE [LARGE SCALE GENOMIC DNA]</scope>
    <source>
        <strain evidence="3 4">NBRC 102410</strain>
    </source>
</reference>
<keyword evidence="1" id="KW-1133">Transmembrane helix</keyword>
<name>A0A511UT14_9GAMM</name>
<dbReference type="InterPro" id="IPR053521">
    <property type="entry name" value="McjB-like"/>
</dbReference>
<keyword evidence="1" id="KW-0472">Membrane</keyword>
<evidence type="ECO:0000313" key="3">
    <source>
        <dbReference type="EMBL" id="GEN29730.1"/>
    </source>
</evidence>
<evidence type="ECO:0000256" key="1">
    <source>
        <dbReference type="SAM" id="Phobius"/>
    </source>
</evidence>